<keyword evidence="6" id="KW-1185">Reference proteome</keyword>
<gene>
    <name evidence="5" type="ordered locus">Gobs_0394</name>
</gene>
<reference evidence="5 6" key="1">
    <citation type="journal article" date="2010" name="Stand. Genomic Sci.">
        <title>Complete genome sequence of Geodermatophilus obscurus type strain (G-20).</title>
        <authorList>
            <person name="Ivanova N."/>
            <person name="Sikorski J."/>
            <person name="Jando M."/>
            <person name="Munk C."/>
            <person name="Lapidus A."/>
            <person name="Glavina Del Rio T."/>
            <person name="Copeland A."/>
            <person name="Tice H."/>
            <person name="Cheng J.-F."/>
            <person name="Lucas S."/>
            <person name="Chen F."/>
            <person name="Nolan M."/>
            <person name="Bruce D."/>
            <person name="Goodwin L."/>
            <person name="Pitluck S."/>
            <person name="Mavromatis K."/>
            <person name="Mikhailova N."/>
            <person name="Pati A."/>
            <person name="Chen A."/>
            <person name="Palaniappan K."/>
            <person name="Land M."/>
            <person name="Hauser L."/>
            <person name="Chang Y.-J."/>
            <person name="Jeffries C.D."/>
            <person name="Meincke L."/>
            <person name="Brettin T."/>
            <person name="Detter J.C."/>
            <person name="Detter J.C."/>
            <person name="Rohde M."/>
            <person name="Goeker M."/>
            <person name="Bristow J."/>
            <person name="Eisen J.A."/>
            <person name="Markowitz V."/>
            <person name="Hugenholtz P."/>
            <person name="Kyrpides N.C."/>
            <person name="Klenk H.-P."/>
        </authorList>
    </citation>
    <scope>NUCLEOTIDE SEQUENCE [LARGE SCALE GENOMIC DNA]</scope>
    <source>
        <strain evidence="6">ATCC 25078 / DSM 43160 / JCM 3152 / KCC A-0152 / KCTC 9177 / NBRC 13315 / NRRL B-3577 / G-20</strain>
    </source>
</reference>
<dbReference type="InterPro" id="IPR050834">
    <property type="entry name" value="Glycosyltransf_2"/>
</dbReference>
<evidence type="ECO:0000313" key="5">
    <source>
        <dbReference type="EMBL" id="ADB73180.1"/>
    </source>
</evidence>
<dbReference type="STRING" id="526225.Gobs_0394"/>
<protein>
    <submittedName>
        <fullName evidence="5">Glycosyl transferase family 2</fullName>
    </submittedName>
</protein>
<dbReference type="HOGENOM" id="CLU_025996_0_0_11"/>
<evidence type="ECO:0000313" key="6">
    <source>
        <dbReference type="Proteomes" id="UP000001382"/>
    </source>
</evidence>
<dbReference type="InterPro" id="IPR029044">
    <property type="entry name" value="Nucleotide-diphossugar_trans"/>
</dbReference>
<dbReference type="SUPFAM" id="SSF53448">
    <property type="entry name" value="Nucleotide-diphospho-sugar transferases"/>
    <property type="match status" value="1"/>
</dbReference>
<dbReference type="GO" id="GO:0016757">
    <property type="term" value="F:glycosyltransferase activity"/>
    <property type="evidence" value="ECO:0007669"/>
    <property type="project" value="UniProtKB-KW"/>
</dbReference>
<organism evidence="5 6">
    <name type="scientific">Geodermatophilus obscurus (strain ATCC 25078 / DSM 43160 / JCM 3152 / CCUG 61914 / KCC A-0152 / KCTC 9177 / NBRC 13315 / NRRL B-3577 / G-20)</name>
    <dbReference type="NCBI Taxonomy" id="526225"/>
    <lineage>
        <taxon>Bacteria</taxon>
        <taxon>Bacillati</taxon>
        <taxon>Actinomycetota</taxon>
        <taxon>Actinomycetes</taxon>
        <taxon>Geodermatophilales</taxon>
        <taxon>Geodermatophilaceae</taxon>
        <taxon>Geodermatophilus</taxon>
    </lineage>
</organism>
<keyword evidence="2" id="KW-0328">Glycosyltransferase</keyword>
<comment type="similarity">
    <text evidence="1">Belongs to the glycosyltransferase 2 family.</text>
</comment>
<dbReference type="PANTHER" id="PTHR43685">
    <property type="entry name" value="GLYCOSYLTRANSFERASE"/>
    <property type="match status" value="1"/>
</dbReference>
<dbReference type="Gene3D" id="3.90.550.10">
    <property type="entry name" value="Spore Coat Polysaccharide Biosynthesis Protein SpsA, Chain A"/>
    <property type="match status" value="1"/>
</dbReference>
<evidence type="ECO:0000256" key="2">
    <source>
        <dbReference type="ARBA" id="ARBA00022676"/>
    </source>
</evidence>
<evidence type="ECO:0000256" key="3">
    <source>
        <dbReference type="ARBA" id="ARBA00022679"/>
    </source>
</evidence>
<dbReference type="Pfam" id="PF00535">
    <property type="entry name" value="Glycos_transf_2"/>
    <property type="match status" value="1"/>
</dbReference>
<dbReference type="Proteomes" id="UP000001382">
    <property type="component" value="Chromosome"/>
</dbReference>
<accession>D2S569</accession>
<dbReference type="PANTHER" id="PTHR43685:SF5">
    <property type="entry name" value="GLYCOSYLTRANSFERASE EPSE-RELATED"/>
    <property type="match status" value="1"/>
</dbReference>
<evidence type="ECO:0000259" key="4">
    <source>
        <dbReference type="Pfam" id="PF00535"/>
    </source>
</evidence>
<dbReference type="KEGG" id="gob:Gobs_0394"/>
<reference evidence="6" key="2">
    <citation type="submission" date="2010-01" db="EMBL/GenBank/DDBJ databases">
        <title>The complete genome of Geodermatophilus obscurus DSM 43160.</title>
        <authorList>
            <consortium name="US DOE Joint Genome Institute (JGI-PGF)"/>
            <person name="Lucas S."/>
            <person name="Copeland A."/>
            <person name="Lapidus A."/>
            <person name="Glavina del Rio T."/>
            <person name="Dalin E."/>
            <person name="Tice H."/>
            <person name="Bruce D."/>
            <person name="Goodwin L."/>
            <person name="Pitluck S."/>
            <person name="Kyrpides N."/>
            <person name="Mavromatis K."/>
            <person name="Ivanova N."/>
            <person name="Munk A.C."/>
            <person name="Brettin T."/>
            <person name="Detter J.C."/>
            <person name="Han C."/>
            <person name="Larimer F."/>
            <person name="Land M."/>
            <person name="Hauser L."/>
            <person name="Markowitz V."/>
            <person name="Cheng J.-F."/>
            <person name="Hugenholtz P."/>
            <person name="Woyke T."/>
            <person name="Wu D."/>
            <person name="Jando M."/>
            <person name="Schneider S."/>
            <person name="Klenk H.-P."/>
            <person name="Eisen J.A."/>
        </authorList>
    </citation>
    <scope>NUCLEOTIDE SEQUENCE [LARGE SCALE GENOMIC DNA]</scope>
    <source>
        <strain evidence="6">ATCC 25078 / DSM 43160 / JCM 3152 / KCC A-0152 / KCTC 9177 / NBRC 13315 / NRRL B-3577 / G-20</strain>
    </source>
</reference>
<evidence type="ECO:0000256" key="1">
    <source>
        <dbReference type="ARBA" id="ARBA00006739"/>
    </source>
</evidence>
<sequence length="364" mass="39622">MPNVTPVLPVSVVMPVRNGARFLDEAIGSVLAQTYTHVELVVVDDGSIDGSAFLLESWRRRDSRVRVVARPEPGGIARALNDGVHRSTGDLLARLDADDRAAPDRIRQQVEQFCARPRLGLLGTGVRYLDEASRVIGTDAAATGPTAAQGLHRGNPFFHPSVMMRRSHYEAAGGYRPQVEPAEDLDLWLRISERFEVDNLKEPLTDYRIHREQSSLQRAAAQAVATAAAHWAADVRATGATDPLAGLQVVDEKLLLSLGLSSSALLQEQIAVHRWAAELCEMAGYKREALVAWQAALAAAASLDRTEAARLLLLRARLRRAQGRLVARRVDQLRALALAPRLATTGLVQKLHAAGRPGSRTGHE</sequence>
<feature type="domain" description="Glycosyltransferase 2-like" evidence="4">
    <location>
        <begin position="11"/>
        <end position="161"/>
    </location>
</feature>
<name>D2S569_GEOOG</name>
<dbReference type="CAZy" id="GT2">
    <property type="family name" value="Glycosyltransferase Family 2"/>
</dbReference>
<keyword evidence="3 5" id="KW-0808">Transferase</keyword>
<proteinExistence type="inferred from homology"/>
<dbReference type="EMBL" id="CP001867">
    <property type="protein sequence ID" value="ADB73180.1"/>
    <property type="molecule type" value="Genomic_DNA"/>
</dbReference>
<dbReference type="InterPro" id="IPR001173">
    <property type="entry name" value="Glyco_trans_2-like"/>
</dbReference>
<dbReference type="AlphaFoldDB" id="D2S569"/>
<dbReference type="eggNOG" id="COG1215">
    <property type="taxonomic scope" value="Bacteria"/>
</dbReference>